<name>A0AAN7UDG3_9PEZI</name>
<keyword evidence="1" id="KW-0040">ANK repeat</keyword>
<protein>
    <recommendedName>
        <fullName evidence="4">Ankyrin repeat protein</fullName>
    </recommendedName>
</protein>
<dbReference type="Proteomes" id="UP001305414">
    <property type="component" value="Unassembled WGS sequence"/>
</dbReference>
<dbReference type="PROSITE" id="PS50088">
    <property type="entry name" value="ANK_REPEAT"/>
    <property type="match status" value="1"/>
</dbReference>
<dbReference type="PROSITE" id="PS50297">
    <property type="entry name" value="ANK_REP_REGION"/>
    <property type="match status" value="1"/>
</dbReference>
<sequence length="115" mass="12727">MSGNNQSIGHLLEWRFEASSPNRLIPATSLGADEMGKGKSPLEYAAVNGNAEMVRTLFPLYTSEFDNNIKAEPFLANAMLSIAENGKMEILEYILSRDQTPHYKHLLAAREDSGI</sequence>
<gene>
    <name evidence="2" type="ORF">RRF57_005935</name>
</gene>
<feature type="repeat" description="ANK" evidence="1">
    <location>
        <begin position="37"/>
        <end position="58"/>
    </location>
</feature>
<dbReference type="SUPFAM" id="SSF48403">
    <property type="entry name" value="Ankyrin repeat"/>
    <property type="match status" value="1"/>
</dbReference>
<accession>A0AAN7UDG3</accession>
<dbReference type="EMBL" id="JAWHQM010000015">
    <property type="protein sequence ID" value="KAK5630220.1"/>
    <property type="molecule type" value="Genomic_DNA"/>
</dbReference>
<evidence type="ECO:0000313" key="2">
    <source>
        <dbReference type="EMBL" id="KAK5630220.1"/>
    </source>
</evidence>
<dbReference type="AlphaFoldDB" id="A0AAN7UDG3"/>
<reference evidence="2 3" key="1">
    <citation type="submission" date="2023-10" db="EMBL/GenBank/DDBJ databases">
        <title>Draft genome sequence of Xylaria bambusicola isolate GMP-LS, the root and basal stem rot pathogen of sugarcane in Indonesia.</title>
        <authorList>
            <person name="Selvaraj P."/>
            <person name="Muralishankar V."/>
            <person name="Muruganantham S."/>
            <person name="Sp S."/>
            <person name="Haryani S."/>
            <person name="Lau K.J.X."/>
            <person name="Naqvi N.I."/>
        </authorList>
    </citation>
    <scope>NUCLEOTIDE SEQUENCE [LARGE SCALE GENOMIC DNA]</scope>
    <source>
        <strain evidence="2">GMP-LS</strain>
    </source>
</reference>
<evidence type="ECO:0000313" key="3">
    <source>
        <dbReference type="Proteomes" id="UP001305414"/>
    </source>
</evidence>
<dbReference type="InterPro" id="IPR002110">
    <property type="entry name" value="Ankyrin_rpt"/>
</dbReference>
<comment type="caution">
    <text evidence="2">The sequence shown here is derived from an EMBL/GenBank/DDBJ whole genome shotgun (WGS) entry which is preliminary data.</text>
</comment>
<dbReference type="Gene3D" id="1.25.40.20">
    <property type="entry name" value="Ankyrin repeat-containing domain"/>
    <property type="match status" value="1"/>
</dbReference>
<proteinExistence type="predicted"/>
<organism evidence="2 3">
    <name type="scientific">Xylaria bambusicola</name>
    <dbReference type="NCBI Taxonomy" id="326684"/>
    <lineage>
        <taxon>Eukaryota</taxon>
        <taxon>Fungi</taxon>
        <taxon>Dikarya</taxon>
        <taxon>Ascomycota</taxon>
        <taxon>Pezizomycotina</taxon>
        <taxon>Sordariomycetes</taxon>
        <taxon>Xylariomycetidae</taxon>
        <taxon>Xylariales</taxon>
        <taxon>Xylariaceae</taxon>
        <taxon>Xylaria</taxon>
    </lineage>
</organism>
<keyword evidence="3" id="KW-1185">Reference proteome</keyword>
<evidence type="ECO:0000256" key="1">
    <source>
        <dbReference type="PROSITE-ProRule" id="PRU00023"/>
    </source>
</evidence>
<evidence type="ECO:0008006" key="4">
    <source>
        <dbReference type="Google" id="ProtNLM"/>
    </source>
</evidence>
<dbReference type="InterPro" id="IPR036770">
    <property type="entry name" value="Ankyrin_rpt-contain_sf"/>
</dbReference>